<evidence type="ECO:0000256" key="1">
    <source>
        <dbReference type="SAM" id="Phobius"/>
    </source>
</evidence>
<evidence type="ECO:0000313" key="4">
    <source>
        <dbReference type="Proteomes" id="UP000250997"/>
    </source>
</evidence>
<proteinExistence type="predicted"/>
<evidence type="ECO:0000313" key="3">
    <source>
        <dbReference type="EMBL" id="RAW48926.1"/>
    </source>
</evidence>
<dbReference type="EMBL" id="JAGZYH010000008">
    <property type="protein sequence ID" value="MBS6621192.1"/>
    <property type="molecule type" value="Genomic_DNA"/>
</dbReference>
<dbReference type="RefSeq" id="WP_158395036.1">
    <property type="nucleotide sequence ID" value="NZ_CP026548.1"/>
</dbReference>
<keyword evidence="1" id="KW-0812">Transmembrane</keyword>
<protein>
    <submittedName>
        <fullName evidence="2">FeoB-associated Cys-rich membrane protein</fullName>
    </submittedName>
</protein>
<organism evidence="2 5">
    <name type="scientific">Faecalibacterium prausnitzii</name>
    <dbReference type="NCBI Taxonomy" id="853"/>
    <lineage>
        <taxon>Bacteria</taxon>
        <taxon>Bacillati</taxon>
        <taxon>Bacillota</taxon>
        <taxon>Clostridia</taxon>
        <taxon>Eubacteriales</taxon>
        <taxon>Oscillospiraceae</taxon>
        <taxon>Faecalibacterium</taxon>
    </lineage>
</organism>
<sequence length="60" mass="5977">MMEFLAANFNLPTIIVGAIVFGGVGWITWHSHKHGGCSGCSGGCDSGCSGNCSSCGGGCH</sequence>
<dbReference type="Proteomes" id="UP000250997">
    <property type="component" value="Unassembled WGS sequence"/>
</dbReference>
<reference evidence="2" key="2">
    <citation type="submission" date="2021-02" db="EMBL/GenBank/DDBJ databases">
        <title>Infant gut strain persistence is associated with maternal origin, phylogeny, and functional potential including surface adhesion and iron acquisition.</title>
        <authorList>
            <person name="Lou Y.C."/>
        </authorList>
    </citation>
    <scope>NUCLEOTIDE SEQUENCE</scope>
    <source>
        <strain evidence="2">L2_039_000G1_dasL2_039_000G1_maxbin2.maxbin.077</strain>
    </source>
</reference>
<feature type="transmembrane region" description="Helical" evidence="1">
    <location>
        <begin position="6"/>
        <end position="29"/>
    </location>
</feature>
<comment type="caution">
    <text evidence="2">The sequence shown here is derived from an EMBL/GenBank/DDBJ whole genome shotgun (WGS) entry which is preliminary data.</text>
</comment>
<evidence type="ECO:0000313" key="2">
    <source>
        <dbReference type="EMBL" id="MBS6621192.1"/>
    </source>
</evidence>
<dbReference type="Proteomes" id="UP000811365">
    <property type="component" value="Unassembled WGS sequence"/>
</dbReference>
<gene>
    <name evidence="3" type="ORF">C4N27_09760</name>
    <name evidence="2" type="ORF">KH315_03355</name>
</gene>
<evidence type="ECO:0000313" key="5">
    <source>
        <dbReference type="Proteomes" id="UP000811365"/>
    </source>
</evidence>
<keyword evidence="1" id="KW-0472">Membrane</keyword>
<name>A0A329TK70_9FIRM</name>
<dbReference type="EMBL" id="PRLA01000007">
    <property type="protein sequence ID" value="RAW48926.1"/>
    <property type="molecule type" value="Genomic_DNA"/>
</dbReference>
<reference evidence="3 4" key="1">
    <citation type="submission" date="2018-02" db="EMBL/GenBank/DDBJ databases">
        <title>Complete genome sequencing of Faecalibacterium prausnitzii strains isolated from the human gut.</title>
        <authorList>
            <person name="Fitzgerald B.C."/>
            <person name="Shkoporov A.N."/>
            <person name="Ross P.R."/>
            <person name="Hill C."/>
        </authorList>
    </citation>
    <scope>NUCLEOTIDE SEQUENCE [LARGE SCALE GENOMIC DNA]</scope>
    <source>
        <strain evidence="3 4">APC942/18-1</strain>
    </source>
</reference>
<dbReference type="AlphaFoldDB" id="A0A329TK70"/>
<keyword evidence="1" id="KW-1133">Transmembrane helix</keyword>
<accession>A0A329TK70</accession>